<dbReference type="EMBL" id="NNAY01001872">
    <property type="protein sequence ID" value="OXU22674.1"/>
    <property type="molecule type" value="Genomic_DNA"/>
</dbReference>
<comment type="caution">
    <text evidence="1">The sequence shown here is derived from an EMBL/GenBank/DDBJ whole genome shotgun (WGS) entry which is preliminary data.</text>
</comment>
<dbReference type="AlphaFoldDB" id="A0A232EWF8"/>
<reference evidence="1 2" key="1">
    <citation type="journal article" date="2017" name="Curr. Biol.">
        <title>The Evolution of Venom by Co-option of Single-Copy Genes.</title>
        <authorList>
            <person name="Martinson E.O."/>
            <person name="Mrinalini"/>
            <person name="Kelkar Y.D."/>
            <person name="Chang C.H."/>
            <person name="Werren J.H."/>
        </authorList>
    </citation>
    <scope>NUCLEOTIDE SEQUENCE [LARGE SCALE GENOMIC DNA]</scope>
    <source>
        <strain evidence="1 2">Alberta</strain>
        <tissue evidence="1">Whole body</tissue>
    </source>
</reference>
<proteinExistence type="predicted"/>
<name>A0A232EWF8_9HYME</name>
<protein>
    <submittedName>
        <fullName evidence="1">Uncharacterized protein</fullName>
    </submittedName>
</protein>
<sequence>MIFELPVQTSSFFTQQPLQYFYSMPVPGLNRTRMRQKLRELLLLGTFTVETTHISRRILGFISTESVGNGPELIWYHLLPGECNTSLIKVKNLFSFGSVTDAMINVSAGISSKS</sequence>
<evidence type="ECO:0000313" key="1">
    <source>
        <dbReference type="EMBL" id="OXU22674.1"/>
    </source>
</evidence>
<organism evidence="1 2">
    <name type="scientific">Trichomalopsis sarcophagae</name>
    <dbReference type="NCBI Taxonomy" id="543379"/>
    <lineage>
        <taxon>Eukaryota</taxon>
        <taxon>Metazoa</taxon>
        <taxon>Ecdysozoa</taxon>
        <taxon>Arthropoda</taxon>
        <taxon>Hexapoda</taxon>
        <taxon>Insecta</taxon>
        <taxon>Pterygota</taxon>
        <taxon>Neoptera</taxon>
        <taxon>Endopterygota</taxon>
        <taxon>Hymenoptera</taxon>
        <taxon>Apocrita</taxon>
        <taxon>Proctotrupomorpha</taxon>
        <taxon>Chalcidoidea</taxon>
        <taxon>Pteromalidae</taxon>
        <taxon>Pteromalinae</taxon>
        <taxon>Trichomalopsis</taxon>
    </lineage>
</organism>
<evidence type="ECO:0000313" key="2">
    <source>
        <dbReference type="Proteomes" id="UP000215335"/>
    </source>
</evidence>
<accession>A0A232EWF8</accession>
<dbReference type="Proteomes" id="UP000215335">
    <property type="component" value="Unassembled WGS sequence"/>
</dbReference>
<gene>
    <name evidence="1" type="ORF">TSAR_000415</name>
</gene>
<keyword evidence="2" id="KW-1185">Reference proteome</keyword>